<name>A0AAX4KHU8_9TREE</name>
<dbReference type="GeneID" id="91102573"/>
<dbReference type="InterPro" id="IPR011009">
    <property type="entry name" value="Kinase-like_dom_sf"/>
</dbReference>
<gene>
    <name evidence="1" type="ORF">V865_003770</name>
</gene>
<evidence type="ECO:0008006" key="3">
    <source>
        <dbReference type="Google" id="ProtNLM"/>
    </source>
</evidence>
<evidence type="ECO:0000313" key="2">
    <source>
        <dbReference type="Proteomes" id="UP001358614"/>
    </source>
</evidence>
<protein>
    <recommendedName>
        <fullName evidence="3">Protein kinase domain-containing protein</fullName>
    </recommendedName>
</protein>
<dbReference type="KEGG" id="ker:91102573"/>
<dbReference type="RefSeq" id="XP_066083656.1">
    <property type="nucleotide sequence ID" value="XM_066227559.1"/>
</dbReference>
<dbReference type="Proteomes" id="UP001358614">
    <property type="component" value="Chromosome 1"/>
</dbReference>
<dbReference type="AlphaFoldDB" id="A0AAX4KHU8"/>
<accession>A0AAX4KHU8</accession>
<sequence>MILENAGQSLGSRYLIIPEEWQIKIYEAYKRIHLQGILHHDLDGRHILIQGGEVRLVGFRRSYGQDVKNPAHVKRLLTEASTVRGAFGFRSGAELSLNNASLDYWAALPDPAEFKDMLDRAVQRWGWHPPEIRAINVRRGMKYTEDGFEIGARR</sequence>
<evidence type="ECO:0000313" key="1">
    <source>
        <dbReference type="EMBL" id="WWD05689.1"/>
    </source>
</evidence>
<proteinExistence type="predicted"/>
<reference evidence="1 2" key="1">
    <citation type="submission" date="2024-01" db="EMBL/GenBank/DDBJ databases">
        <title>Comparative genomics of Cryptococcus and Kwoniella reveals pathogenesis evolution and contrasting modes of karyotype evolution via chromosome fusion or intercentromeric recombination.</title>
        <authorList>
            <person name="Coelho M.A."/>
            <person name="David-Palma M."/>
            <person name="Shea T."/>
            <person name="Bowers K."/>
            <person name="McGinley-Smith S."/>
            <person name="Mohammad A.W."/>
            <person name="Gnirke A."/>
            <person name="Yurkov A.M."/>
            <person name="Nowrousian M."/>
            <person name="Sun S."/>
            <person name="Cuomo C.A."/>
            <person name="Heitman J."/>
        </authorList>
    </citation>
    <scope>NUCLEOTIDE SEQUENCE [LARGE SCALE GENOMIC DNA]</scope>
    <source>
        <strain evidence="1 2">PYCC6329</strain>
    </source>
</reference>
<dbReference type="EMBL" id="CP144089">
    <property type="protein sequence ID" value="WWD05689.1"/>
    <property type="molecule type" value="Genomic_DNA"/>
</dbReference>
<keyword evidence="2" id="KW-1185">Reference proteome</keyword>
<organism evidence="1 2">
    <name type="scientific">Kwoniella europaea PYCC6329</name>
    <dbReference type="NCBI Taxonomy" id="1423913"/>
    <lineage>
        <taxon>Eukaryota</taxon>
        <taxon>Fungi</taxon>
        <taxon>Dikarya</taxon>
        <taxon>Basidiomycota</taxon>
        <taxon>Agaricomycotina</taxon>
        <taxon>Tremellomycetes</taxon>
        <taxon>Tremellales</taxon>
        <taxon>Cryptococcaceae</taxon>
        <taxon>Kwoniella</taxon>
    </lineage>
</organism>
<dbReference type="SUPFAM" id="SSF56112">
    <property type="entry name" value="Protein kinase-like (PK-like)"/>
    <property type="match status" value="1"/>
</dbReference>